<accession>A0A3P6QHD0</accession>
<evidence type="ECO:0000256" key="5">
    <source>
        <dbReference type="ARBA" id="ARBA00022777"/>
    </source>
</evidence>
<keyword evidence="4" id="KW-0547">Nucleotide-binding</keyword>
<name>A0A3P6QHD0_DIBLA</name>
<dbReference type="GO" id="GO:0043065">
    <property type="term" value="P:positive regulation of apoptotic process"/>
    <property type="evidence" value="ECO:0007669"/>
    <property type="project" value="TreeGrafter"/>
</dbReference>
<dbReference type="PANTHER" id="PTHR24356">
    <property type="entry name" value="SERINE/THREONINE-PROTEIN KINASE"/>
    <property type="match status" value="1"/>
</dbReference>
<evidence type="ECO:0000313" key="11">
    <source>
        <dbReference type="EMBL" id="VDK32104.1"/>
    </source>
</evidence>
<keyword evidence="6" id="KW-0067">ATP-binding</keyword>
<dbReference type="InterPro" id="IPR011009">
    <property type="entry name" value="Kinase-like_dom_sf"/>
</dbReference>
<dbReference type="SMART" id="SM00220">
    <property type="entry name" value="S_TKc"/>
    <property type="match status" value="1"/>
</dbReference>
<dbReference type="Pfam" id="PF00069">
    <property type="entry name" value="Pkinase"/>
    <property type="match status" value="1"/>
</dbReference>
<keyword evidence="12" id="KW-1185">Reference proteome</keyword>
<dbReference type="EC" id="2.7.11.1" evidence="1"/>
<dbReference type="GO" id="GO:0000082">
    <property type="term" value="P:G1/S transition of mitotic cell cycle"/>
    <property type="evidence" value="ECO:0007669"/>
    <property type="project" value="TreeGrafter"/>
</dbReference>
<evidence type="ECO:0000256" key="2">
    <source>
        <dbReference type="ARBA" id="ARBA00022527"/>
    </source>
</evidence>
<evidence type="ECO:0000256" key="3">
    <source>
        <dbReference type="ARBA" id="ARBA00022679"/>
    </source>
</evidence>
<reference evidence="11 12" key="1">
    <citation type="submission" date="2018-11" db="EMBL/GenBank/DDBJ databases">
        <authorList>
            <consortium name="Pathogen Informatics"/>
        </authorList>
    </citation>
    <scope>NUCLEOTIDE SEQUENCE [LARGE SCALE GENOMIC DNA]</scope>
</reference>
<evidence type="ECO:0000256" key="6">
    <source>
        <dbReference type="ARBA" id="ARBA00022840"/>
    </source>
</evidence>
<keyword evidence="3" id="KW-0808">Transferase</keyword>
<dbReference type="GO" id="GO:0005524">
    <property type="term" value="F:ATP binding"/>
    <property type="evidence" value="ECO:0007669"/>
    <property type="project" value="UniProtKB-KW"/>
</dbReference>
<dbReference type="GO" id="GO:0046620">
    <property type="term" value="P:regulation of organ growth"/>
    <property type="evidence" value="ECO:0007669"/>
    <property type="project" value="TreeGrafter"/>
</dbReference>
<feature type="region of interest" description="Disordered" evidence="9">
    <location>
        <begin position="117"/>
        <end position="149"/>
    </location>
</feature>
<gene>
    <name evidence="11" type="ORF">DILT_LOCUS398</name>
</gene>
<dbReference type="PROSITE" id="PS50011">
    <property type="entry name" value="PROTEIN_KINASE_DOM"/>
    <property type="match status" value="1"/>
</dbReference>
<dbReference type="EMBL" id="UYRU01001621">
    <property type="protein sequence ID" value="VDK32104.1"/>
    <property type="molecule type" value="Genomic_DNA"/>
</dbReference>
<dbReference type="GO" id="GO:0004674">
    <property type="term" value="F:protein serine/threonine kinase activity"/>
    <property type="evidence" value="ECO:0007669"/>
    <property type="project" value="UniProtKB-KW"/>
</dbReference>
<dbReference type="Gene3D" id="1.10.510.10">
    <property type="entry name" value="Transferase(Phosphotransferase) domain 1"/>
    <property type="match status" value="1"/>
</dbReference>
<protein>
    <recommendedName>
        <fullName evidence="1">non-specific serine/threonine protein kinase</fullName>
        <ecNumber evidence="1">2.7.11.1</ecNumber>
    </recommendedName>
</protein>
<dbReference type="AlphaFoldDB" id="A0A3P6QHD0"/>
<organism evidence="11 12">
    <name type="scientific">Dibothriocephalus latus</name>
    <name type="common">Fish tapeworm</name>
    <name type="synonym">Diphyllobothrium latum</name>
    <dbReference type="NCBI Taxonomy" id="60516"/>
    <lineage>
        <taxon>Eukaryota</taxon>
        <taxon>Metazoa</taxon>
        <taxon>Spiralia</taxon>
        <taxon>Lophotrochozoa</taxon>
        <taxon>Platyhelminthes</taxon>
        <taxon>Cestoda</taxon>
        <taxon>Eucestoda</taxon>
        <taxon>Diphyllobothriidea</taxon>
        <taxon>Diphyllobothriidae</taxon>
        <taxon>Dibothriocephalus</taxon>
    </lineage>
</organism>
<dbReference type="InterPro" id="IPR000719">
    <property type="entry name" value="Prot_kinase_dom"/>
</dbReference>
<dbReference type="InterPro" id="IPR050236">
    <property type="entry name" value="Ser_Thr_kinase_AGC"/>
</dbReference>
<evidence type="ECO:0000256" key="4">
    <source>
        <dbReference type="ARBA" id="ARBA00022741"/>
    </source>
</evidence>
<dbReference type="GO" id="GO:0035329">
    <property type="term" value="P:hippo signaling"/>
    <property type="evidence" value="ECO:0007669"/>
    <property type="project" value="TreeGrafter"/>
</dbReference>
<feature type="domain" description="Protein kinase" evidence="10">
    <location>
        <begin position="1"/>
        <end position="290"/>
    </location>
</feature>
<keyword evidence="5" id="KW-0418">Kinase</keyword>
<evidence type="ECO:0000313" key="12">
    <source>
        <dbReference type="Proteomes" id="UP000281553"/>
    </source>
</evidence>
<sequence>MMSLLIKKEIFEEGLTRFYIAELILALESVHRLGFIHRIGFASFLYVFLNWPSHTLTTDGFNGCFFLMTRLLPSDIKPDNILINRDGHIKLTDFGLCTSFRWTHSSKYWDPIFSNPQSGESNKEDANSDACQAQEAGYGDGEGDDELHPMHDQTLDRRVRSSSNRRCARSLVGTPNYIAPEILRRQGKSRKLTLVYYTIVATQHIKVEYNQACDWWSVGVILYEMLVGRPPFVAQTALDTQIRVVQWSRHLRIPGEPRLHRDAADLIQRLLCDPEDRLADPQQLKKHHFFAEINWEVLPTQKPPYVPVVRDPANSSSYFVFMPFVFLFLVSVG</sequence>
<evidence type="ECO:0000256" key="9">
    <source>
        <dbReference type="SAM" id="MobiDB-lite"/>
    </source>
</evidence>
<evidence type="ECO:0000256" key="7">
    <source>
        <dbReference type="ARBA" id="ARBA00047899"/>
    </source>
</evidence>
<evidence type="ECO:0000256" key="8">
    <source>
        <dbReference type="ARBA" id="ARBA00048679"/>
    </source>
</evidence>
<comment type="catalytic activity">
    <reaction evidence="8">
        <text>L-seryl-[protein] + ATP = O-phospho-L-seryl-[protein] + ADP + H(+)</text>
        <dbReference type="Rhea" id="RHEA:17989"/>
        <dbReference type="Rhea" id="RHEA-COMP:9863"/>
        <dbReference type="Rhea" id="RHEA-COMP:11604"/>
        <dbReference type="ChEBI" id="CHEBI:15378"/>
        <dbReference type="ChEBI" id="CHEBI:29999"/>
        <dbReference type="ChEBI" id="CHEBI:30616"/>
        <dbReference type="ChEBI" id="CHEBI:83421"/>
        <dbReference type="ChEBI" id="CHEBI:456216"/>
        <dbReference type="EC" id="2.7.11.1"/>
    </reaction>
</comment>
<evidence type="ECO:0000256" key="1">
    <source>
        <dbReference type="ARBA" id="ARBA00012513"/>
    </source>
</evidence>
<proteinExistence type="predicted"/>
<keyword evidence="2" id="KW-0723">Serine/threonine-protein kinase</keyword>
<evidence type="ECO:0000259" key="10">
    <source>
        <dbReference type="PROSITE" id="PS50011"/>
    </source>
</evidence>
<dbReference type="Proteomes" id="UP000281553">
    <property type="component" value="Unassembled WGS sequence"/>
</dbReference>
<dbReference type="SUPFAM" id="SSF56112">
    <property type="entry name" value="Protein kinase-like (PK-like)"/>
    <property type="match status" value="1"/>
</dbReference>
<comment type="catalytic activity">
    <reaction evidence="7">
        <text>L-threonyl-[protein] + ATP = O-phospho-L-threonyl-[protein] + ADP + H(+)</text>
        <dbReference type="Rhea" id="RHEA:46608"/>
        <dbReference type="Rhea" id="RHEA-COMP:11060"/>
        <dbReference type="Rhea" id="RHEA-COMP:11605"/>
        <dbReference type="ChEBI" id="CHEBI:15378"/>
        <dbReference type="ChEBI" id="CHEBI:30013"/>
        <dbReference type="ChEBI" id="CHEBI:30616"/>
        <dbReference type="ChEBI" id="CHEBI:61977"/>
        <dbReference type="ChEBI" id="CHEBI:456216"/>
        <dbReference type="EC" id="2.7.11.1"/>
    </reaction>
</comment>
<dbReference type="OrthoDB" id="3638488at2759"/>
<dbReference type="PANTHER" id="PTHR24356:SF418">
    <property type="entry name" value="SERINE_THREONINE-PROTEIN KINASE WARTS"/>
    <property type="match status" value="1"/>
</dbReference>